<name>A0A9E5MML7_9GAMM</name>
<sequence>MNRHYYVSDDLDDLESLEHELEDSGVNIEQIHVLSDNEAELEHHHLHAVDSFSRSDVIRSGIIGLLCGLLASIIILSFTYFSGVYETITWVPPIFLSVVSLGFCTWEGGLWGIQKINRVFRRFKEDLKMGRHVFFVDVRPDQEPTFQRIVRNHPHLTLAGDGSSTPEWITKSQIRMNKFTHWAP</sequence>
<organism evidence="2 3">
    <name type="scientific">Pseudomaricurvus hydrocarbonicus</name>
    <dbReference type="NCBI Taxonomy" id="1470433"/>
    <lineage>
        <taxon>Bacteria</taxon>
        <taxon>Pseudomonadati</taxon>
        <taxon>Pseudomonadota</taxon>
        <taxon>Gammaproteobacteria</taxon>
        <taxon>Cellvibrionales</taxon>
        <taxon>Cellvibrionaceae</taxon>
        <taxon>Pseudomaricurvus</taxon>
    </lineage>
</organism>
<keyword evidence="1" id="KW-0812">Transmembrane</keyword>
<dbReference type="RefSeq" id="WP_167188944.1">
    <property type="nucleotide sequence ID" value="NZ_JAAONZ010000013.1"/>
</dbReference>
<keyword evidence="1" id="KW-1133">Transmembrane helix</keyword>
<dbReference type="AlphaFoldDB" id="A0A9E5MML7"/>
<proteinExistence type="predicted"/>
<comment type="caution">
    <text evidence="2">The sequence shown here is derived from an EMBL/GenBank/DDBJ whole genome shotgun (WGS) entry which is preliminary data.</text>
</comment>
<reference evidence="2" key="1">
    <citation type="submission" date="2020-03" db="EMBL/GenBank/DDBJ databases">
        <authorList>
            <person name="Guo F."/>
        </authorList>
    </citation>
    <scope>NUCLEOTIDE SEQUENCE</scope>
    <source>
        <strain evidence="2">JCM 30134</strain>
    </source>
</reference>
<evidence type="ECO:0000313" key="3">
    <source>
        <dbReference type="Proteomes" id="UP000787472"/>
    </source>
</evidence>
<dbReference type="Proteomes" id="UP000787472">
    <property type="component" value="Unassembled WGS sequence"/>
</dbReference>
<accession>A0A9E5MML7</accession>
<evidence type="ECO:0000313" key="2">
    <source>
        <dbReference type="EMBL" id="NHO67027.1"/>
    </source>
</evidence>
<keyword evidence="1" id="KW-0472">Membrane</keyword>
<dbReference type="EMBL" id="JAAONZ010000013">
    <property type="protein sequence ID" value="NHO67027.1"/>
    <property type="molecule type" value="Genomic_DNA"/>
</dbReference>
<evidence type="ECO:0000256" key="1">
    <source>
        <dbReference type="SAM" id="Phobius"/>
    </source>
</evidence>
<feature type="transmembrane region" description="Helical" evidence="1">
    <location>
        <begin position="62"/>
        <end position="82"/>
    </location>
</feature>
<protein>
    <submittedName>
        <fullName evidence="2">Magnesium transporter</fullName>
    </submittedName>
</protein>
<feature type="transmembrane region" description="Helical" evidence="1">
    <location>
        <begin position="94"/>
        <end position="113"/>
    </location>
</feature>
<keyword evidence="3" id="KW-1185">Reference proteome</keyword>
<gene>
    <name evidence="2" type="ORF">G8770_15860</name>
</gene>